<feature type="domain" description="Histidine kinase" evidence="4">
    <location>
        <begin position="221"/>
        <end position="436"/>
    </location>
</feature>
<dbReference type="Pfam" id="PF00072">
    <property type="entry name" value="Response_reg"/>
    <property type="match status" value="1"/>
</dbReference>
<dbReference type="PRINTS" id="PR00344">
    <property type="entry name" value="BCTRLSENSOR"/>
</dbReference>
<dbReference type="PANTHER" id="PTHR43547">
    <property type="entry name" value="TWO-COMPONENT HISTIDINE KINASE"/>
    <property type="match status" value="1"/>
</dbReference>
<protein>
    <submittedName>
        <fullName evidence="6">Response regulator receiver sensor signal transduction histidine kinase</fullName>
        <ecNumber evidence="6">2.7.13.3</ecNumber>
    </submittedName>
</protein>
<dbReference type="eggNOG" id="arCOG02378">
    <property type="taxonomic scope" value="Archaea"/>
</dbReference>
<evidence type="ECO:0000256" key="3">
    <source>
        <dbReference type="SAM" id="MobiDB-lite"/>
    </source>
</evidence>
<dbReference type="RefSeq" id="WP_011448016.1">
    <property type="nucleotide sequence ID" value="NC_007796.1"/>
</dbReference>
<keyword evidence="6" id="KW-0808">Transferase</keyword>
<dbReference type="PANTHER" id="PTHR43547:SF2">
    <property type="entry name" value="HYBRID SIGNAL TRANSDUCTION HISTIDINE KINASE C"/>
    <property type="match status" value="1"/>
</dbReference>
<dbReference type="HOGENOM" id="CLU_000445_114_72_2"/>
<proteinExistence type="predicted"/>
<dbReference type="Gene3D" id="1.10.287.130">
    <property type="match status" value="1"/>
</dbReference>
<dbReference type="Gene3D" id="3.40.50.2300">
    <property type="match status" value="1"/>
</dbReference>
<sequence>MTASHKFRILVVEDSKTQADIIRHYLTQEGYEAEWVESPASAFLVLDHTPFDLILTDIVMPGMDGYTFCHLLRKDARFSHIPIIFVTQLSDPTDIIRGLCCGANNFIIKPVRREQLIREISLVADRPNHPASNRSDSDRIPFVYEGHEYLISSSREDLLCILMSIYQTAALKNSELEQTTRELNDFTSHLEELVEERTQALSVTNEIVEHLLMQRTDLITRIGHDLKTPLTPLYAFLPYLYQKESDEEKKEILSLLVKDVTVLKHLVDRILKLSHITLDSFSDMKTSADIHLISLEVLGNHSYLLEQKGITVKNFIRPRTCIRMSHFHAMTVMENLVSNAIMYNKDMGSITLTCEHEAKKQVLSIQDTGIGLTHDQIGRVFDDFYKADESRHDHSVHGLGLAIVKRIIALYGGTVSVKSPGPGDGSTFQVFLPDTDSISESPPVQKGGLHG</sequence>
<dbReference type="SMART" id="SM00388">
    <property type="entry name" value="HisKA"/>
    <property type="match status" value="1"/>
</dbReference>
<dbReference type="STRING" id="323259.Mhun_0987"/>
<dbReference type="InterPro" id="IPR036097">
    <property type="entry name" value="HisK_dim/P_sf"/>
</dbReference>
<dbReference type="EMBL" id="CP000254">
    <property type="protein sequence ID" value="ABD40737.1"/>
    <property type="molecule type" value="Genomic_DNA"/>
</dbReference>
<dbReference type="GeneID" id="3924034"/>
<reference evidence="7" key="1">
    <citation type="journal article" date="2016" name="Stand. Genomic Sci.">
        <title>Complete genome sequence of Methanospirillum hungatei type strain JF1.</title>
        <authorList>
            <person name="Gunsalus R.P."/>
            <person name="Cook L.E."/>
            <person name="Crable B."/>
            <person name="Rohlin L."/>
            <person name="McDonald E."/>
            <person name="Mouttaki H."/>
            <person name="Sieber J.R."/>
            <person name="Poweleit N."/>
            <person name="Zhou H."/>
            <person name="Lapidus A.L."/>
            <person name="Daligault H.E."/>
            <person name="Land M."/>
            <person name="Gilna P."/>
            <person name="Ivanova N."/>
            <person name="Kyrpides N."/>
            <person name="Culley D.E."/>
            <person name="McInerney M.J."/>
        </authorList>
    </citation>
    <scope>NUCLEOTIDE SEQUENCE [LARGE SCALE GENOMIC DNA]</scope>
    <source>
        <strain evidence="7">ATCC 27890 / DSM 864 / NBRC 100397 / JF-1</strain>
    </source>
</reference>
<name>Q2FML4_METHJ</name>
<dbReference type="AlphaFoldDB" id="Q2FML4"/>
<dbReference type="InterPro" id="IPR003661">
    <property type="entry name" value="HisK_dim/P_dom"/>
</dbReference>
<dbReference type="SMART" id="SM00448">
    <property type="entry name" value="REC"/>
    <property type="match status" value="1"/>
</dbReference>
<evidence type="ECO:0000256" key="2">
    <source>
        <dbReference type="PROSITE-ProRule" id="PRU00169"/>
    </source>
</evidence>
<keyword evidence="1 2" id="KW-0597">Phosphoprotein</keyword>
<dbReference type="KEGG" id="mhu:Mhun_0987"/>
<dbReference type="OrthoDB" id="8127at2157"/>
<dbReference type="CDD" id="cd00082">
    <property type="entry name" value="HisKA"/>
    <property type="match status" value="1"/>
</dbReference>
<keyword evidence="7" id="KW-1185">Reference proteome</keyword>
<dbReference type="InterPro" id="IPR003594">
    <property type="entry name" value="HATPase_dom"/>
</dbReference>
<evidence type="ECO:0000256" key="1">
    <source>
        <dbReference type="ARBA" id="ARBA00022553"/>
    </source>
</evidence>
<dbReference type="Proteomes" id="UP000001941">
    <property type="component" value="Chromosome"/>
</dbReference>
<dbReference type="PROSITE" id="PS50110">
    <property type="entry name" value="RESPONSE_REGULATORY"/>
    <property type="match status" value="1"/>
</dbReference>
<dbReference type="SUPFAM" id="SSF47384">
    <property type="entry name" value="Homodimeric domain of signal transducing histidine kinase"/>
    <property type="match status" value="1"/>
</dbReference>
<evidence type="ECO:0000259" key="5">
    <source>
        <dbReference type="PROSITE" id="PS50110"/>
    </source>
</evidence>
<dbReference type="InParanoid" id="Q2FML4"/>
<dbReference type="InterPro" id="IPR011006">
    <property type="entry name" value="CheY-like_superfamily"/>
</dbReference>
<dbReference type="EC" id="2.7.13.3" evidence="6"/>
<dbReference type="Gene3D" id="3.30.565.10">
    <property type="entry name" value="Histidine kinase-like ATPase, C-terminal domain"/>
    <property type="match status" value="1"/>
</dbReference>
<dbReference type="SUPFAM" id="SSF55874">
    <property type="entry name" value="ATPase domain of HSP90 chaperone/DNA topoisomerase II/histidine kinase"/>
    <property type="match status" value="1"/>
</dbReference>
<evidence type="ECO:0000259" key="4">
    <source>
        <dbReference type="PROSITE" id="PS50109"/>
    </source>
</evidence>
<feature type="modified residue" description="4-aspartylphosphate" evidence="2">
    <location>
        <position position="57"/>
    </location>
</feature>
<dbReference type="EnsemblBacteria" id="ABD40737">
    <property type="protein sequence ID" value="ABD40737"/>
    <property type="gene ID" value="Mhun_0987"/>
</dbReference>
<evidence type="ECO:0000313" key="7">
    <source>
        <dbReference type="Proteomes" id="UP000001941"/>
    </source>
</evidence>
<dbReference type="PROSITE" id="PS50109">
    <property type="entry name" value="HIS_KIN"/>
    <property type="match status" value="1"/>
</dbReference>
<gene>
    <name evidence="6" type="ordered locus">Mhun_0987</name>
</gene>
<feature type="domain" description="Response regulatory" evidence="5">
    <location>
        <begin position="8"/>
        <end position="124"/>
    </location>
</feature>
<dbReference type="GO" id="GO:0000155">
    <property type="term" value="F:phosphorelay sensor kinase activity"/>
    <property type="evidence" value="ECO:0007669"/>
    <property type="project" value="InterPro"/>
</dbReference>
<feature type="region of interest" description="Disordered" evidence="3">
    <location>
        <begin position="431"/>
        <end position="451"/>
    </location>
</feature>
<evidence type="ECO:0000313" key="6">
    <source>
        <dbReference type="EMBL" id="ABD40737.1"/>
    </source>
</evidence>
<keyword evidence="6" id="KW-0418">Kinase</keyword>
<dbReference type="Pfam" id="PF00512">
    <property type="entry name" value="HisKA"/>
    <property type="match status" value="1"/>
</dbReference>
<dbReference type="InterPro" id="IPR036890">
    <property type="entry name" value="HATPase_C_sf"/>
</dbReference>
<organism evidence="6 7">
    <name type="scientific">Methanospirillum hungatei JF-1 (strain ATCC 27890 / DSM 864 / NBRC 100397 / JF-1)</name>
    <dbReference type="NCBI Taxonomy" id="323259"/>
    <lineage>
        <taxon>Archaea</taxon>
        <taxon>Methanobacteriati</taxon>
        <taxon>Methanobacteriota</taxon>
        <taxon>Stenosarchaea group</taxon>
        <taxon>Methanomicrobia</taxon>
        <taxon>Methanomicrobiales</taxon>
        <taxon>Methanospirillaceae</taxon>
        <taxon>Methanospirillum</taxon>
    </lineage>
</organism>
<dbReference type="InterPro" id="IPR005467">
    <property type="entry name" value="His_kinase_dom"/>
</dbReference>
<dbReference type="SUPFAM" id="SSF52172">
    <property type="entry name" value="CheY-like"/>
    <property type="match status" value="1"/>
</dbReference>
<dbReference type="SMART" id="SM00387">
    <property type="entry name" value="HATPase_c"/>
    <property type="match status" value="1"/>
</dbReference>
<accession>Q2FML4</accession>
<dbReference type="InterPro" id="IPR001789">
    <property type="entry name" value="Sig_transdc_resp-reg_receiver"/>
</dbReference>
<dbReference type="Pfam" id="PF02518">
    <property type="entry name" value="HATPase_c"/>
    <property type="match status" value="1"/>
</dbReference>
<dbReference type="InterPro" id="IPR004358">
    <property type="entry name" value="Sig_transdc_His_kin-like_C"/>
</dbReference>